<gene>
    <name evidence="2" type="ORF">ACRE_073890</name>
</gene>
<dbReference type="HOGENOM" id="CLU_1261168_0_0_1"/>
<protein>
    <submittedName>
        <fullName evidence="2">Uncharacterized protein</fullName>
    </submittedName>
</protein>
<reference evidence="3" key="1">
    <citation type="journal article" date="2014" name="Genome Announc.">
        <title>Genome sequence and annotation of Acremonium chrysogenum, producer of the beta-lactam antibiotic cephalosporin C.</title>
        <authorList>
            <person name="Terfehr D."/>
            <person name="Dahlmann T.A."/>
            <person name="Specht T."/>
            <person name="Zadra I."/>
            <person name="Kuernsteiner H."/>
            <person name="Kueck U."/>
        </authorList>
    </citation>
    <scope>NUCLEOTIDE SEQUENCE [LARGE SCALE GENOMIC DNA]</scope>
    <source>
        <strain evidence="3">ATCC 11550 / CBS 779.69 / DSM 880 / IAM 14645 / JCM 23072 / IMI 49137</strain>
    </source>
</reference>
<accession>A0A086SXP0</accession>
<dbReference type="EMBL" id="JPKY01000111">
    <property type="protein sequence ID" value="KFH41872.1"/>
    <property type="molecule type" value="Genomic_DNA"/>
</dbReference>
<dbReference type="OrthoDB" id="5128774at2759"/>
<keyword evidence="3" id="KW-1185">Reference proteome</keyword>
<proteinExistence type="predicted"/>
<organism evidence="2 3">
    <name type="scientific">Hapsidospora chrysogenum (strain ATCC 11550 / CBS 779.69 / DSM 880 / IAM 14645 / JCM 23072 / IMI 49137)</name>
    <name type="common">Acremonium chrysogenum</name>
    <dbReference type="NCBI Taxonomy" id="857340"/>
    <lineage>
        <taxon>Eukaryota</taxon>
        <taxon>Fungi</taxon>
        <taxon>Dikarya</taxon>
        <taxon>Ascomycota</taxon>
        <taxon>Pezizomycotina</taxon>
        <taxon>Sordariomycetes</taxon>
        <taxon>Hypocreomycetidae</taxon>
        <taxon>Hypocreales</taxon>
        <taxon>Bionectriaceae</taxon>
        <taxon>Hapsidospora</taxon>
    </lineage>
</organism>
<sequence>MASKGVAPLSLRQDGLYVVVSLGKSKLKGRQPAERPSSGHDAHDGFEWGIYWSKAPGTGHSFRYKEAGGIWQFEHRSYPSDSPAKKTPVEENERIIVALQIENMSENMANLLDDRLGPKEFQYSQPFRPRSASHGSRMTNGDDDEGQEDRSRKWLGHALVMLNDMGFISLRDGTTSAALIENEALTRARQNIASSPIGRTVDTSENVILDGKGPDSGAG</sequence>
<evidence type="ECO:0000313" key="2">
    <source>
        <dbReference type="EMBL" id="KFH41872.1"/>
    </source>
</evidence>
<dbReference type="AlphaFoldDB" id="A0A086SXP0"/>
<name>A0A086SXP0_HAPC1</name>
<feature type="region of interest" description="Disordered" evidence="1">
    <location>
        <begin position="122"/>
        <end position="150"/>
    </location>
</feature>
<dbReference type="Proteomes" id="UP000029964">
    <property type="component" value="Unassembled WGS sequence"/>
</dbReference>
<evidence type="ECO:0000256" key="1">
    <source>
        <dbReference type="SAM" id="MobiDB-lite"/>
    </source>
</evidence>
<evidence type="ECO:0000313" key="3">
    <source>
        <dbReference type="Proteomes" id="UP000029964"/>
    </source>
</evidence>
<comment type="caution">
    <text evidence="2">The sequence shown here is derived from an EMBL/GenBank/DDBJ whole genome shotgun (WGS) entry which is preliminary data.</text>
</comment>